<comment type="subcellular location">
    <subcellularLocation>
        <location evidence="3">Golgi apparatus</location>
        <location evidence="3">Golgi stack membrane</location>
        <topology evidence="3">Single-pass type II membrane protein</topology>
    </subcellularLocation>
</comment>
<dbReference type="Pfam" id="PF01531">
    <property type="entry name" value="Glyco_transf_11"/>
    <property type="match status" value="1"/>
</dbReference>
<dbReference type="Proteomes" id="UP000663860">
    <property type="component" value="Unassembled WGS sequence"/>
</dbReference>
<evidence type="ECO:0000256" key="2">
    <source>
        <dbReference type="ARBA" id="ARBA00022679"/>
    </source>
</evidence>
<dbReference type="UniPathway" id="UPA00378"/>
<dbReference type="PANTHER" id="PTHR11927:SF9">
    <property type="entry name" value="L-FUCOSYLTRANSFERASE"/>
    <property type="match status" value="1"/>
</dbReference>
<dbReference type="GO" id="GO:0032580">
    <property type="term" value="C:Golgi cisterna membrane"/>
    <property type="evidence" value="ECO:0007669"/>
    <property type="project" value="UniProtKB-SubCell"/>
</dbReference>
<proteinExistence type="inferred from homology"/>
<dbReference type="GO" id="GO:0008107">
    <property type="term" value="F:galactoside 2-alpha-L-fucosyltransferase activity"/>
    <property type="evidence" value="ECO:0007669"/>
    <property type="project" value="InterPro"/>
</dbReference>
<dbReference type="CDD" id="cd11301">
    <property type="entry name" value="Fut1_Fut2_like"/>
    <property type="match status" value="1"/>
</dbReference>
<dbReference type="PANTHER" id="PTHR11927">
    <property type="entry name" value="GALACTOSIDE 2-L-FUCOSYLTRANSFERASE"/>
    <property type="match status" value="1"/>
</dbReference>
<keyword evidence="3" id="KW-1133">Transmembrane helix</keyword>
<dbReference type="EMBL" id="CAJNOE010000353">
    <property type="protein sequence ID" value="CAF1167871.1"/>
    <property type="molecule type" value="Genomic_DNA"/>
</dbReference>
<dbReference type="Proteomes" id="UP000663868">
    <property type="component" value="Unassembled WGS sequence"/>
</dbReference>
<dbReference type="InterPro" id="IPR002516">
    <property type="entry name" value="Glyco_trans_11"/>
</dbReference>
<dbReference type="GO" id="GO:0005975">
    <property type="term" value="P:carbohydrate metabolic process"/>
    <property type="evidence" value="ECO:0007669"/>
    <property type="project" value="InterPro"/>
</dbReference>
<dbReference type="OrthoDB" id="3226at2759"/>
<keyword evidence="1 3" id="KW-0328">Glycosyltransferase</keyword>
<dbReference type="EMBL" id="CAJNON010000542">
    <property type="protein sequence ID" value="CAF1309784.1"/>
    <property type="molecule type" value="Genomic_DNA"/>
</dbReference>
<keyword evidence="3" id="KW-0812">Transmembrane</keyword>
<keyword evidence="2 3" id="KW-0808">Transferase</keyword>
<comment type="caution">
    <text evidence="4">The sequence shown here is derived from an EMBL/GenBank/DDBJ whole genome shotgun (WGS) entry which is preliminary data.</text>
</comment>
<reference evidence="4" key="1">
    <citation type="submission" date="2021-02" db="EMBL/GenBank/DDBJ databases">
        <authorList>
            <person name="Nowell W R."/>
        </authorList>
    </citation>
    <scope>NUCLEOTIDE SEQUENCE</scope>
</reference>
<comment type="pathway">
    <text evidence="3">Protein modification; protein glycosylation.</text>
</comment>
<evidence type="ECO:0000313" key="7">
    <source>
        <dbReference type="Proteomes" id="UP000663860"/>
    </source>
</evidence>
<keyword evidence="3" id="KW-0472">Membrane</keyword>
<keyword evidence="3" id="KW-0333">Golgi apparatus</keyword>
<organism evidence="4 7">
    <name type="scientific">Adineta steineri</name>
    <dbReference type="NCBI Taxonomy" id="433720"/>
    <lineage>
        <taxon>Eukaryota</taxon>
        <taxon>Metazoa</taxon>
        <taxon>Spiralia</taxon>
        <taxon>Gnathifera</taxon>
        <taxon>Rotifera</taxon>
        <taxon>Eurotatoria</taxon>
        <taxon>Bdelloidea</taxon>
        <taxon>Adinetida</taxon>
        <taxon>Adinetidae</taxon>
        <taxon>Adineta</taxon>
    </lineage>
</organism>
<evidence type="ECO:0000313" key="4">
    <source>
        <dbReference type="EMBL" id="CAF1167871.1"/>
    </source>
</evidence>
<dbReference type="EC" id="2.4.1.-" evidence="3"/>
<evidence type="ECO:0000313" key="6">
    <source>
        <dbReference type="EMBL" id="CAF3721717.1"/>
    </source>
</evidence>
<feature type="transmembrane region" description="Helical" evidence="3">
    <location>
        <begin position="24"/>
        <end position="45"/>
    </location>
</feature>
<protein>
    <recommendedName>
        <fullName evidence="3">L-Fucosyltransferase</fullName>
        <ecNumber evidence="3">2.4.1.-</ecNumber>
    </recommendedName>
</protein>
<evidence type="ECO:0000256" key="3">
    <source>
        <dbReference type="RuleBase" id="RU363129"/>
    </source>
</evidence>
<evidence type="ECO:0000313" key="5">
    <source>
        <dbReference type="EMBL" id="CAF1309784.1"/>
    </source>
</evidence>
<gene>
    <name evidence="4" type="ORF">IZO911_LOCUS26714</name>
    <name evidence="6" type="ORF">KXQ929_LOCUS12451</name>
    <name evidence="5" type="ORF">VCS650_LOCUS31527</name>
</gene>
<dbReference type="AlphaFoldDB" id="A0A814U0E5"/>
<comment type="similarity">
    <text evidence="3">Belongs to the glycosyltransferase 11 family.</text>
</comment>
<sequence>MKCPSLSQCNIDIRRYLQQSRITVTKFIAIFFCILTALFILYYFLFDQTDPQSTVVYINNYNNNISSSSQLTLPPDYSFFHNIKDKFKPDYVIRTSDKSQKPTCIIIIRTADGAIGNRMFLFASAYGLARLHQCDLYIAPWILTDLRSVFTINLQDTPIHLITKDSILKQPGLYGRYSSCTLFDDLLKVPLKSNLTFYEMIGFYQAFGYFIKYKDEITYLFQFNQGSIKNNVPLVEQLLKAVWNIPLNLGIYTKDNVTHQYLKLLLTQPQSPLIPVTWIAIHIRRGDFLTFFKIDTSVEYLNYAMNYYRRKYINCRFLIASDDKDYAQKNLANNSDIFITPKSFFSGDDLAALALCEHTIVTAGSYGWWAAWLAGGNVLHDLTYPVPSQNCIREHYFPPWFVFPHNKPNITQKFNSSNSSQT</sequence>
<dbReference type="EMBL" id="CAJOBB010000641">
    <property type="protein sequence ID" value="CAF3721717.1"/>
    <property type="molecule type" value="Genomic_DNA"/>
</dbReference>
<accession>A0A814U0E5</accession>
<keyword evidence="3" id="KW-0325">Glycoprotein</keyword>
<keyword evidence="3" id="KW-0735">Signal-anchor</keyword>
<dbReference type="Proteomes" id="UP000663891">
    <property type="component" value="Unassembled WGS sequence"/>
</dbReference>
<name>A0A814U0E5_9BILA</name>
<evidence type="ECO:0000256" key="1">
    <source>
        <dbReference type="ARBA" id="ARBA00022676"/>
    </source>
</evidence>